<dbReference type="AlphaFoldDB" id="A0A4R3Q458"/>
<protein>
    <submittedName>
        <fullName evidence="1">Uncharacterized protein</fullName>
    </submittedName>
</protein>
<reference evidence="1 2" key="1">
    <citation type="submission" date="2019-03" db="EMBL/GenBank/DDBJ databases">
        <title>Genomic Encyclopedia of Type Strains, Phase IV (KMG-V): Genome sequencing to study the core and pangenomes of soil and plant-associated prokaryotes.</title>
        <authorList>
            <person name="Whitman W."/>
        </authorList>
    </citation>
    <scope>NUCLEOTIDE SEQUENCE [LARGE SCALE GENOMIC DNA]</scope>
    <source>
        <strain evidence="1 2">Hc14</strain>
    </source>
</reference>
<name>A0A4R3Q458_RHISU</name>
<comment type="caution">
    <text evidence="1">The sequence shown here is derived from an EMBL/GenBank/DDBJ whole genome shotgun (WGS) entry which is preliminary data.</text>
</comment>
<evidence type="ECO:0000313" key="1">
    <source>
        <dbReference type="EMBL" id="TCU15960.1"/>
    </source>
</evidence>
<gene>
    <name evidence="1" type="ORF">EV132_106303</name>
</gene>
<sequence length="201" mass="21981">MTEDLNPNEKTFARLPVFPLAGLEEIDNPNIRHGHASTIPGFTADALRRSNIAEQFELKPVLARYRKEHGLSVEIAQDHRREMLRFLALCAAAAPHGKFYGMTGAVDGLWHTFVIFTRDYAAFCDAVAGRFLHHVPEVEGEMSASTFDHYLAFLADYEAVFNEPAPSAYWPRPTGNDPEAAACKGCSACSSCGSGGSCTVN</sequence>
<evidence type="ECO:0000313" key="2">
    <source>
        <dbReference type="Proteomes" id="UP000294576"/>
    </source>
</evidence>
<accession>A0A4R3Q458</accession>
<organism evidence="1 2">
    <name type="scientific">Rhizobium sullae</name>
    <name type="common">Rhizobium hedysari</name>
    <dbReference type="NCBI Taxonomy" id="50338"/>
    <lineage>
        <taxon>Bacteria</taxon>
        <taxon>Pseudomonadati</taxon>
        <taxon>Pseudomonadota</taxon>
        <taxon>Alphaproteobacteria</taxon>
        <taxon>Hyphomicrobiales</taxon>
        <taxon>Rhizobiaceae</taxon>
        <taxon>Rhizobium/Agrobacterium group</taxon>
        <taxon>Rhizobium</taxon>
    </lineage>
</organism>
<proteinExistence type="predicted"/>
<dbReference type="EMBL" id="SMBH01000006">
    <property type="protein sequence ID" value="TCU15960.1"/>
    <property type="molecule type" value="Genomic_DNA"/>
</dbReference>
<dbReference type="Proteomes" id="UP000294576">
    <property type="component" value="Unassembled WGS sequence"/>
</dbReference>